<feature type="compositionally biased region" description="Low complexity" evidence="1">
    <location>
        <begin position="272"/>
        <end position="283"/>
    </location>
</feature>
<feature type="region of interest" description="Disordered" evidence="1">
    <location>
        <begin position="150"/>
        <end position="293"/>
    </location>
</feature>
<evidence type="ECO:0000313" key="3">
    <source>
        <dbReference type="EMBL" id="KAK3917601.1"/>
    </source>
</evidence>
<sequence>MKWIHVQMGNDRVDCPASYIEGYVEGITEIEEKSNHWVFWRPSEEDTPKKVLSRQRKLIHVTPAVLRKNNGEVIAGYYECTILLVRDSEDDLMEALKTKRVSVPRQKISPRTFYNNSGKGARDVSEDKIPVESDKGVAIKRKKTAARKLTLSGYDEKESPPSKKQKIQSKVQCDGSRTVAVSKISTNSEDGAQVQVGTKQSLEQDTGTAEKATEPVIETKSDKVAKFDEGTKSDKVMEKKAKEGDEKTPSKLDLEKSLSDMEKEFTDEDNQSSTSSELEGLSSDESDVPKAVLQDVVDQLKEVQSTKKNVKKRLHDKLENLRKQLEESETKLKLEREQKRRLEGELLREHIRSQTGLKFLNKGTKDSGEVDVSPNTSKSSKESPSVETTFPLKGENENPVNSESKRQSNTTNGKSLSKSLVVKREALVKKLSKEKKAPTSVRRSLFSEEDWKDEEWVFSKEQKKALGKTIRKGHAYDGRYVKKAIDLMWDREDLYERSAKGLPGFNQKVARPECTPLKKAYLSNLLKERALSEGDSAENAEKRADLENLEKILSSKISTVRRDINKEKEKKAEDEAEDEDEENTVDDDGLGLASGGSDNEQNI</sequence>
<feature type="compositionally biased region" description="Acidic residues" evidence="1">
    <location>
        <begin position="574"/>
        <end position="589"/>
    </location>
</feature>
<evidence type="ECO:0000256" key="1">
    <source>
        <dbReference type="SAM" id="MobiDB-lite"/>
    </source>
</evidence>
<reference evidence="2" key="2">
    <citation type="journal article" date="2023" name="BMC Genomics">
        <title>Pest status, molecular evolution, and epigenetic factors derived from the genome assembly of Frankliniella fusca, a thysanopteran phytovirus vector.</title>
        <authorList>
            <person name="Catto M.A."/>
            <person name="Labadie P.E."/>
            <person name="Jacobson A.L."/>
            <person name="Kennedy G.G."/>
            <person name="Srinivasan R."/>
            <person name="Hunt B.G."/>
        </authorList>
    </citation>
    <scope>NUCLEOTIDE SEQUENCE</scope>
    <source>
        <strain evidence="2">PL_HMW_Pooled</strain>
    </source>
</reference>
<proteinExistence type="predicted"/>
<dbReference type="AlphaFoldDB" id="A0AAE1L8E0"/>
<dbReference type="Proteomes" id="UP001219518">
    <property type="component" value="Unassembled WGS sequence"/>
</dbReference>
<evidence type="ECO:0000313" key="4">
    <source>
        <dbReference type="Proteomes" id="UP001219518"/>
    </source>
</evidence>
<feature type="region of interest" description="Disordered" evidence="1">
    <location>
        <begin position="563"/>
        <end position="603"/>
    </location>
</feature>
<feature type="compositionally biased region" description="Polar residues" evidence="1">
    <location>
        <begin position="398"/>
        <end position="418"/>
    </location>
</feature>
<protein>
    <submittedName>
        <fullName evidence="2">Kinectin</fullName>
    </submittedName>
</protein>
<feature type="compositionally biased region" description="Polar residues" evidence="1">
    <location>
        <begin position="373"/>
        <end position="388"/>
    </location>
</feature>
<comment type="caution">
    <text evidence="2">The sequence shown here is derived from an EMBL/GenBank/DDBJ whole genome shotgun (WGS) entry which is preliminary data.</text>
</comment>
<feature type="compositionally biased region" description="Basic and acidic residues" evidence="1">
    <location>
        <begin position="322"/>
        <end position="352"/>
    </location>
</feature>
<feature type="compositionally biased region" description="Basic and acidic residues" evidence="1">
    <location>
        <begin position="120"/>
        <end position="129"/>
    </location>
</feature>
<gene>
    <name evidence="2" type="ORF">KUF71_000678</name>
    <name evidence="3" type="ORF">KUF71_007080</name>
</gene>
<name>A0AAE1L8E0_9NEOP</name>
<dbReference type="EMBL" id="JAHWGI010000761">
    <property type="protein sequence ID" value="KAK3917601.1"/>
    <property type="molecule type" value="Genomic_DNA"/>
</dbReference>
<accession>A0AAE1L8E0</accession>
<organism evidence="2 4">
    <name type="scientific">Frankliniella fusca</name>
    <dbReference type="NCBI Taxonomy" id="407009"/>
    <lineage>
        <taxon>Eukaryota</taxon>
        <taxon>Metazoa</taxon>
        <taxon>Ecdysozoa</taxon>
        <taxon>Arthropoda</taxon>
        <taxon>Hexapoda</taxon>
        <taxon>Insecta</taxon>
        <taxon>Pterygota</taxon>
        <taxon>Neoptera</taxon>
        <taxon>Paraneoptera</taxon>
        <taxon>Thysanoptera</taxon>
        <taxon>Terebrantia</taxon>
        <taxon>Thripoidea</taxon>
        <taxon>Thripidae</taxon>
        <taxon>Frankliniella</taxon>
    </lineage>
</organism>
<feature type="region of interest" description="Disordered" evidence="1">
    <location>
        <begin position="110"/>
        <end position="129"/>
    </location>
</feature>
<evidence type="ECO:0000313" key="2">
    <source>
        <dbReference type="EMBL" id="KAK3910100.1"/>
    </source>
</evidence>
<keyword evidence="4" id="KW-1185">Reference proteome</keyword>
<dbReference type="EMBL" id="JAHWGI010000147">
    <property type="protein sequence ID" value="KAK3910100.1"/>
    <property type="molecule type" value="Genomic_DNA"/>
</dbReference>
<feature type="region of interest" description="Disordered" evidence="1">
    <location>
        <begin position="322"/>
        <end position="419"/>
    </location>
</feature>
<reference evidence="2" key="1">
    <citation type="submission" date="2021-07" db="EMBL/GenBank/DDBJ databases">
        <authorList>
            <person name="Catto M.A."/>
            <person name="Jacobson A."/>
            <person name="Kennedy G."/>
            <person name="Labadie P."/>
            <person name="Hunt B.G."/>
            <person name="Srinivasan R."/>
        </authorList>
    </citation>
    <scope>NUCLEOTIDE SEQUENCE</scope>
    <source>
        <strain evidence="2">PL_HMW_Pooled</strain>
        <tissue evidence="2">Head</tissue>
    </source>
</reference>
<feature type="compositionally biased region" description="Polar residues" evidence="1">
    <location>
        <begin position="183"/>
        <end position="207"/>
    </location>
</feature>
<feature type="compositionally biased region" description="Basic and acidic residues" evidence="1">
    <location>
        <begin position="563"/>
        <end position="573"/>
    </location>
</feature>
<feature type="compositionally biased region" description="Basic and acidic residues" evidence="1">
    <location>
        <begin position="211"/>
        <end position="264"/>
    </location>
</feature>